<gene>
    <name evidence="1" type="ORF">FSB_LOCUS59483</name>
</gene>
<name>A0A2N9J5H6_FAGSY</name>
<sequence>MEYILKKVCYVDAKGHPRLAPLLLDYVSSYKSFQDAPRIQDLRQVVVSVSQPDRSDASIIATISPTGCKFTYTIPILASSGNYSISLCYGFVESEHLVGHSLDTLTIIPGLAQPSILCHQRHILLHRLRLSHQRNILLCHGFRA</sequence>
<dbReference type="EMBL" id="OIVN01006370">
    <property type="protein sequence ID" value="SPD31601.1"/>
    <property type="molecule type" value="Genomic_DNA"/>
</dbReference>
<reference evidence="1" key="1">
    <citation type="submission" date="2018-02" db="EMBL/GenBank/DDBJ databases">
        <authorList>
            <person name="Cohen D.B."/>
            <person name="Kent A.D."/>
        </authorList>
    </citation>
    <scope>NUCLEOTIDE SEQUENCE</scope>
</reference>
<protein>
    <submittedName>
        <fullName evidence="1">Uncharacterized protein</fullName>
    </submittedName>
</protein>
<evidence type="ECO:0000313" key="1">
    <source>
        <dbReference type="EMBL" id="SPD31601.1"/>
    </source>
</evidence>
<dbReference type="AlphaFoldDB" id="A0A2N9J5H6"/>
<proteinExistence type="predicted"/>
<organism evidence="1">
    <name type="scientific">Fagus sylvatica</name>
    <name type="common">Beechnut</name>
    <dbReference type="NCBI Taxonomy" id="28930"/>
    <lineage>
        <taxon>Eukaryota</taxon>
        <taxon>Viridiplantae</taxon>
        <taxon>Streptophyta</taxon>
        <taxon>Embryophyta</taxon>
        <taxon>Tracheophyta</taxon>
        <taxon>Spermatophyta</taxon>
        <taxon>Magnoliopsida</taxon>
        <taxon>eudicotyledons</taxon>
        <taxon>Gunneridae</taxon>
        <taxon>Pentapetalae</taxon>
        <taxon>rosids</taxon>
        <taxon>fabids</taxon>
        <taxon>Fagales</taxon>
        <taxon>Fagaceae</taxon>
        <taxon>Fagus</taxon>
    </lineage>
</organism>
<accession>A0A2N9J5H6</accession>